<name>A0A183V2R5_TOXCA</name>
<feature type="region of interest" description="Disordered" evidence="1">
    <location>
        <begin position="266"/>
        <end position="436"/>
    </location>
</feature>
<organism evidence="3 4">
    <name type="scientific">Toxocara canis</name>
    <name type="common">Canine roundworm</name>
    <dbReference type="NCBI Taxonomy" id="6265"/>
    <lineage>
        <taxon>Eukaryota</taxon>
        <taxon>Metazoa</taxon>
        <taxon>Ecdysozoa</taxon>
        <taxon>Nematoda</taxon>
        <taxon>Chromadorea</taxon>
        <taxon>Rhabditida</taxon>
        <taxon>Spirurina</taxon>
        <taxon>Ascaridomorpha</taxon>
        <taxon>Ascaridoidea</taxon>
        <taxon>Toxocaridae</taxon>
        <taxon>Toxocara</taxon>
    </lineage>
</organism>
<feature type="compositionally biased region" description="Basic and acidic residues" evidence="1">
    <location>
        <begin position="384"/>
        <end position="421"/>
    </location>
</feature>
<evidence type="ECO:0000313" key="3">
    <source>
        <dbReference type="Proteomes" id="UP000050794"/>
    </source>
</evidence>
<accession>A0A183V2R5</accession>
<dbReference type="Proteomes" id="UP000050794">
    <property type="component" value="Unassembled WGS sequence"/>
</dbReference>
<keyword evidence="3" id="KW-1185">Reference proteome</keyword>
<feature type="compositionally biased region" description="Basic and acidic residues" evidence="1">
    <location>
        <begin position="360"/>
        <end position="378"/>
    </location>
</feature>
<reference evidence="4" key="1">
    <citation type="submission" date="2016-06" db="UniProtKB">
        <authorList>
            <consortium name="WormBaseParasite"/>
        </authorList>
    </citation>
    <scope>IDENTIFICATION</scope>
</reference>
<evidence type="ECO:0000313" key="4">
    <source>
        <dbReference type="WBParaSite" id="TCNE_0001503501-mRNA-1"/>
    </source>
</evidence>
<proteinExistence type="predicted"/>
<protein>
    <submittedName>
        <fullName evidence="4">RRM domain-containing protein</fullName>
    </submittedName>
</protein>
<feature type="compositionally biased region" description="Basic residues" evidence="1">
    <location>
        <begin position="315"/>
        <end position="327"/>
    </location>
</feature>
<feature type="compositionally biased region" description="Basic and acidic residues" evidence="1">
    <location>
        <begin position="276"/>
        <end position="298"/>
    </location>
</feature>
<evidence type="ECO:0000256" key="1">
    <source>
        <dbReference type="SAM" id="MobiDB-lite"/>
    </source>
</evidence>
<evidence type="ECO:0000313" key="2">
    <source>
        <dbReference type="EMBL" id="VDM46356.1"/>
    </source>
</evidence>
<sequence>MIFLNEGIVVCFLCSGLVLWLGGWTHQSHYGRGLTPTAVICCLELSGLPEDLLYSDQLEKFLRPSVPILLSSVKMLYDSEACLKYFLVRFTNASDAENLLKRDGERGIRIRACMLEEFEAAVDCSVQPLPSTCRPLRIGGTIHPNSSISPILQTSRRTPQLISLFSSLLLGARIFLNEQKCQKDVRREDESMMSRDSRIYNSSSSRRCSERRSQIPTSGNDDNMRSRHYAGSSSRHQNDRSLCLQSRRRSHRCGDDCRSLRQNDGNLRYFKGRSSGRRDDSSSWRHDEDTSRSNDQRSPRYKCGTHSRLDNVLSPRHKDHVRPRRRNSTSSRSEEDVSSRSRRCASSRGEGYISSRRRQKEGLLRKDSTSSRGEDYRSSRRRENKASRQEDSKSSLRRDGIISQDSGRRSPRLDHGSRRNNEPNSSRYGDGSCSCDGREPSPSSGCALDNGHGPVKPSKMPYAANLCIAGAAGYQKLYDIFSCILSALFITSLFSVNQIDSLDVNVLLGYCALSSSQWGMLTTYGLLEALVTKKPDTGAPVHVPDDGSEKKHCTESSAPFERNLITAVHSSVNDNVCYCELIESRDIVASREAASVLDSVGPTSRNSLADFQTNSMLEPDDVFVSNYGSFGSRRVSSDCRASALDNSRRNEIALNDLQETCAPAAEHISVCSSASGEPEVVFGDNCQENAVLASEADFQVIYPSTEEDTCVCSSKPDKFGNALASCQTSLLSPVVTDIHGAGSDCSGSAATDCKANCAGSLVDPSCSTYGSQGSGNVLADYAAPFTSGSGNMSAPNCESDACANVLADCQFAGACSSTDLRQPSEHDDLTAPRSQEHACGYLEASDSDVEQSLSFDNETLPMAVASHADACYRPRSRGVLLQYGASPFPFQQFTFPHFSMGNRSFSYCGNSGIIDIAVALRTTSASAVEASAEPVNADISLTPDWSLEREDAKYQSTPSDGAYAPRKRTLQFFRMQPPSTIQQRHPVKSRSDSSQCGTSSHSDEHFCSSPGGRGGCVITKWAALQQLYRHGARRTAVRYVSVMVFITVMELRKENALQQKRLFYLVWKGE</sequence>
<dbReference type="AlphaFoldDB" id="A0A183V2R5"/>
<dbReference type="EMBL" id="UYWY01022594">
    <property type="protein sequence ID" value="VDM46356.1"/>
    <property type="molecule type" value="Genomic_DNA"/>
</dbReference>
<feature type="region of interest" description="Disordered" evidence="1">
    <location>
        <begin position="185"/>
        <end position="245"/>
    </location>
</feature>
<dbReference type="WBParaSite" id="TCNE_0001503501-mRNA-1">
    <property type="protein sequence ID" value="TCNE_0001503501-mRNA-1"/>
    <property type="gene ID" value="TCNE_0001503501"/>
</dbReference>
<gene>
    <name evidence="2" type="ORF">TCNE_LOCUS15035</name>
</gene>
<feature type="compositionally biased region" description="Basic and acidic residues" evidence="1">
    <location>
        <begin position="185"/>
        <end position="198"/>
    </location>
</feature>
<feature type="region of interest" description="Disordered" evidence="1">
    <location>
        <begin position="979"/>
        <end position="1008"/>
    </location>
</feature>
<reference evidence="2 3" key="2">
    <citation type="submission" date="2018-11" db="EMBL/GenBank/DDBJ databases">
        <authorList>
            <consortium name="Pathogen Informatics"/>
        </authorList>
    </citation>
    <scope>NUCLEOTIDE SEQUENCE [LARGE SCALE GENOMIC DNA]</scope>
</reference>